<dbReference type="EMBL" id="UZAM01018244">
    <property type="protein sequence ID" value="VDP50016.1"/>
    <property type="molecule type" value="Genomic_DNA"/>
</dbReference>
<dbReference type="AlphaFoldDB" id="A0A183J9P8"/>
<evidence type="ECO:0000313" key="3">
    <source>
        <dbReference type="Proteomes" id="UP000270296"/>
    </source>
</evidence>
<proteinExistence type="predicted"/>
<dbReference type="WBParaSite" id="SBAD_0001300601-mRNA-1">
    <property type="protein sequence ID" value="SBAD_0001300601-mRNA-1"/>
    <property type="gene ID" value="SBAD_0001300601"/>
</dbReference>
<dbReference type="Pfam" id="PF13661">
    <property type="entry name" value="2OG-FeII_Oxy_4"/>
    <property type="match status" value="1"/>
</dbReference>
<reference evidence="4" key="1">
    <citation type="submission" date="2016-06" db="UniProtKB">
        <authorList>
            <consortium name="WormBaseParasite"/>
        </authorList>
    </citation>
    <scope>IDENTIFICATION</scope>
</reference>
<dbReference type="GO" id="GO:0006449">
    <property type="term" value="P:regulation of translational termination"/>
    <property type="evidence" value="ECO:0007669"/>
    <property type="project" value="TreeGrafter"/>
</dbReference>
<dbReference type="PANTHER" id="PTHR12117">
    <property type="entry name" value="HISTONE ACETYLTRANSFERASE COMPLEX"/>
    <property type="match status" value="1"/>
</dbReference>
<dbReference type="GO" id="GO:0031543">
    <property type="term" value="F:peptidyl-proline dioxygenase activity"/>
    <property type="evidence" value="ECO:0007669"/>
    <property type="project" value="TreeGrafter"/>
</dbReference>
<dbReference type="InterPro" id="IPR051842">
    <property type="entry name" value="uS12_prolyl_hydroxylase"/>
</dbReference>
<dbReference type="PANTHER" id="PTHR12117:SF0">
    <property type="entry name" value="PROLYL 3-HYDROXYLASE OGFOD1"/>
    <property type="match status" value="1"/>
</dbReference>
<dbReference type="Proteomes" id="UP000270296">
    <property type="component" value="Unassembled WGS sequence"/>
</dbReference>
<dbReference type="InterPro" id="IPR039558">
    <property type="entry name" value="TPA1/OFD1_N"/>
</dbReference>
<gene>
    <name evidence="2" type="ORF">SBAD_LOCUS12596</name>
</gene>
<evidence type="ECO:0000259" key="1">
    <source>
        <dbReference type="Pfam" id="PF13661"/>
    </source>
</evidence>
<keyword evidence="3" id="KW-1185">Reference proteome</keyword>
<reference evidence="2 3" key="2">
    <citation type="submission" date="2018-11" db="EMBL/GenBank/DDBJ databases">
        <authorList>
            <consortium name="Pathogen Informatics"/>
        </authorList>
    </citation>
    <scope>NUCLEOTIDE SEQUENCE [LARGE SCALE GENOMIC DNA]</scope>
</reference>
<evidence type="ECO:0000313" key="2">
    <source>
        <dbReference type="EMBL" id="VDP50016.1"/>
    </source>
</evidence>
<evidence type="ECO:0000313" key="4">
    <source>
        <dbReference type="WBParaSite" id="SBAD_0001300601-mRNA-1"/>
    </source>
</evidence>
<protein>
    <submittedName>
        <fullName evidence="4">2OG-FeII_Oxy_4 domain-containing protein</fullName>
    </submittedName>
</protein>
<dbReference type="OrthoDB" id="430522at2759"/>
<sequence>TDFANVSTPAITAIKDFFYTTVRDWFAKVTGFELDSYVALSASSYGYTDRLLCHDDELEERLIAFVLYLTPDWTERDGGSLDIFHTDGSVFFICEQHLILNSICFQKELKDKIIASQNSILGYDTVYEVTQ</sequence>
<dbReference type="Gene3D" id="2.60.120.620">
    <property type="entry name" value="q2cbj1_9rhob like domain"/>
    <property type="match status" value="1"/>
</dbReference>
<dbReference type="GO" id="GO:0005737">
    <property type="term" value="C:cytoplasm"/>
    <property type="evidence" value="ECO:0007669"/>
    <property type="project" value="TreeGrafter"/>
</dbReference>
<organism evidence="4">
    <name type="scientific">Soboliphyme baturini</name>
    <dbReference type="NCBI Taxonomy" id="241478"/>
    <lineage>
        <taxon>Eukaryota</taxon>
        <taxon>Metazoa</taxon>
        <taxon>Ecdysozoa</taxon>
        <taxon>Nematoda</taxon>
        <taxon>Enoplea</taxon>
        <taxon>Dorylaimia</taxon>
        <taxon>Dioctophymatida</taxon>
        <taxon>Dioctophymatoidea</taxon>
        <taxon>Soboliphymatidae</taxon>
        <taxon>Soboliphyme</taxon>
    </lineage>
</organism>
<feature type="domain" description="Prolyl 3,4-dihydroxylase TPA1/OFD1 N-terminal" evidence="1">
    <location>
        <begin position="41"/>
        <end position="89"/>
    </location>
</feature>
<accession>A0A183J9P8</accession>
<name>A0A183J9P8_9BILA</name>